<dbReference type="InterPro" id="IPR052341">
    <property type="entry name" value="LOG_family_nucleotidases"/>
</dbReference>
<evidence type="ECO:0000313" key="3">
    <source>
        <dbReference type="Proteomes" id="UP000230251"/>
    </source>
</evidence>
<dbReference type="PANTHER" id="PTHR43393">
    <property type="entry name" value="CYTOKININ RIBOSIDE 5'-MONOPHOSPHATE PHOSPHORIBOHYDROLASE"/>
    <property type="match status" value="1"/>
</dbReference>
<sequence>MNPLRKSHNNATENVCRIPLSPEEEPIVKATGKAPSMSDITWRIFRIMAEFVEGFQFLSQLSKEVTIFGSARTSADDRWYKEAQKFGKLLAEHGFTTVTGGGPGVMEAANRGAYEAGGISVGINIQLPMEQRINPYVTKSRGFYYFFTRKVILAASAQAYVYFPGGFGTMDELFEILTLIQTGKSEKIPVVLVGHDYWNGLKSWIAKAMSEQYKTINPDDVEIFKIVDTAEEAFELIKNSEERTFF</sequence>
<dbReference type="GO" id="GO:0009691">
    <property type="term" value="P:cytokinin biosynthetic process"/>
    <property type="evidence" value="ECO:0007669"/>
    <property type="project" value="UniProtKB-UniRule"/>
</dbReference>
<dbReference type="Pfam" id="PF03641">
    <property type="entry name" value="Lysine_decarbox"/>
    <property type="match status" value="1"/>
</dbReference>
<dbReference type="AlphaFoldDB" id="A0A2M8EP37"/>
<name>A0A2M8EP37_9BACT</name>
<gene>
    <name evidence="2" type="ORF">CO057_02595</name>
</gene>
<keyword evidence="1" id="KW-0203">Cytokinin biosynthesis</keyword>
<comment type="caution">
    <text evidence="2">The sequence shown here is derived from an EMBL/GenBank/DDBJ whole genome shotgun (WGS) entry which is preliminary data.</text>
</comment>
<dbReference type="NCBIfam" id="TIGR00730">
    <property type="entry name" value="Rossman fold protein, TIGR00730 family"/>
    <property type="match status" value="1"/>
</dbReference>
<proteinExistence type="inferred from homology"/>
<dbReference type="EMBL" id="PFSI01000037">
    <property type="protein sequence ID" value="PJC24461.1"/>
    <property type="molecule type" value="Genomic_DNA"/>
</dbReference>
<dbReference type="InterPro" id="IPR031100">
    <property type="entry name" value="LOG_fam"/>
</dbReference>
<evidence type="ECO:0000313" key="2">
    <source>
        <dbReference type="EMBL" id="PJC24461.1"/>
    </source>
</evidence>
<dbReference type="EC" id="3.2.2.n1" evidence="1"/>
<dbReference type="GO" id="GO:0005829">
    <property type="term" value="C:cytosol"/>
    <property type="evidence" value="ECO:0007669"/>
    <property type="project" value="TreeGrafter"/>
</dbReference>
<comment type="similarity">
    <text evidence="1">Belongs to the LOG family.</text>
</comment>
<reference evidence="3" key="1">
    <citation type="submission" date="2017-09" db="EMBL/GenBank/DDBJ databases">
        <title>Depth-based differentiation of microbial function through sediment-hosted aquifers and enrichment of novel symbionts in the deep terrestrial subsurface.</title>
        <authorList>
            <person name="Probst A.J."/>
            <person name="Ladd B."/>
            <person name="Jarett J.K."/>
            <person name="Geller-Mcgrath D.E."/>
            <person name="Sieber C.M.K."/>
            <person name="Emerson J.B."/>
            <person name="Anantharaman K."/>
            <person name="Thomas B.C."/>
            <person name="Malmstrom R."/>
            <person name="Stieglmeier M."/>
            <person name="Klingl A."/>
            <person name="Woyke T."/>
            <person name="Ryan C.M."/>
            <person name="Banfield J.F."/>
        </authorList>
    </citation>
    <scope>NUCLEOTIDE SEQUENCE [LARGE SCALE GENOMIC DNA]</scope>
</reference>
<dbReference type="SUPFAM" id="SSF102405">
    <property type="entry name" value="MCP/YpsA-like"/>
    <property type="match status" value="1"/>
</dbReference>
<dbReference type="Proteomes" id="UP000230251">
    <property type="component" value="Unassembled WGS sequence"/>
</dbReference>
<evidence type="ECO:0000256" key="1">
    <source>
        <dbReference type="RuleBase" id="RU363015"/>
    </source>
</evidence>
<organism evidence="2 3">
    <name type="scientific">Candidatus Uhrbacteria bacterium CG_4_9_14_0_2_um_filter_41_50</name>
    <dbReference type="NCBI Taxonomy" id="1975031"/>
    <lineage>
        <taxon>Bacteria</taxon>
        <taxon>Candidatus Uhriibacteriota</taxon>
    </lineage>
</organism>
<accession>A0A2M8EP37</accession>
<dbReference type="GO" id="GO:0016787">
    <property type="term" value="F:hydrolase activity"/>
    <property type="evidence" value="ECO:0007669"/>
    <property type="project" value="UniProtKB-KW"/>
</dbReference>
<protein>
    <recommendedName>
        <fullName evidence="1">Cytokinin riboside 5'-monophosphate phosphoribohydrolase</fullName>
        <ecNumber evidence="1">3.2.2.n1</ecNumber>
    </recommendedName>
</protein>
<dbReference type="Gene3D" id="3.40.50.450">
    <property type="match status" value="1"/>
</dbReference>
<dbReference type="InterPro" id="IPR005269">
    <property type="entry name" value="LOG"/>
</dbReference>
<dbReference type="PANTHER" id="PTHR43393:SF3">
    <property type="entry name" value="LYSINE DECARBOXYLASE-LIKE PROTEIN"/>
    <property type="match status" value="1"/>
</dbReference>
<keyword evidence="1" id="KW-0378">Hydrolase</keyword>